<feature type="transmembrane region" description="Helical" evidence="1">
    <location>
        <begin position="9"/>
        <end position="28"/>
    </location>
</feature>
<evidence type="ECO:0000256" key="1">
    <source>
        <dbReference type="SAM" id="Phobius"/>
    </source>
</evidence>
<comment type="caution">
    <text evidence="2">The sequence shown here is derived from an EMBL/GenBank/DDBJ whole genome shotgun (WGS) entry which is preliminary data.</text>
</comment>
<accession>A0ABP9FHE2</accession>
<organism evidence="2 3">
    <name type="scientific">Ferrimonas pelagia</name>
    <dbReference type="NCBI Taxonomy" id="1177826"/>
    <lineage>
        <taxon>Bacteria</taxon>
        <taxon>Pseudomonadati</taxon>
        <taxon>Pseudomonadota</taxon>
        <taxon>Gammaproteobacteria</taxon>
        <taxon>Alteromonadales</taxon>
        <taxon>Ferrimonadaceae</taxon>
        <taxon>Ferrimonas</taxon>
    </lineage>
</organism>
<dbReference type="Proteomes" id="UP001499988">
    <property type="component" value="Unassembled WGS sequence"/>
</dbReference>
<keyword evidence="1" id="KW-0472">Membrane</keyword>
<sequence length="166" mass="19055">MKTHHRGSITVEFAMGFFAFWLLIMAWVEMSYLSYVNGLSDLAIAEVSRSSKRLNSGYGDHFLDQLNDSNAIWYSLVDKNKFRLSVRHYADLIELFDDAIAEECLPLEDETLATCGQVNNGAIAIYSLSYDFNSLFSYFTTQGIPITREVIVVQEYERDQFQFANQ</sequence>
<keyword evidence="3" id="KW-1185">Reference proteome</keyword>
<reference evidence="3" key="1">
    <citation type="journal article" date="2019" name="Int. J. Syst. Evol. Microbiol.">
        <title>The Global Catalogue of Microorganisms (GCM) 10K type strain sequencing project: providing services to taxonomists for standard genome sequencing and annotation.</title>
        <authorList>
            <consortium name="The Broad Institute Genomics Platform"/>
            <consortium name="The Broad Institute Genome Sequencing Center for Infectious Disease"/>
            <person name="Wu L."/>
            <person name="Ma J."/>
        </authorList>
    </citation>
    <scope>NUCLEOTIDE SEQUENCE [LARGE SCALE GENOMIC DNA]</scope>
    <source>
        <strain evidence="3">JCM 18401</strain>
    </source>
</reference>
<evidence type="ECO:0000313" key="2">
    <source>
        <dbReference type="EMBL" id="GAA4902418.1"/>
    </source>
</evidence>
<gene>
    <name evidence="2" type="ORF">GCM10023333_40610</name>
</gene>
<keyword evidence="1" id="KW-0812">Transmembrane</keyword>
<keyword evidence="1" id="KW-1133">Transmembrane helix</keyword>
<name>A0ABP9FHE2_9GAMM</name>
<proteinExistence type="predicted"/>
<dbReference type="EMBL" id="BAABJZ010000106">
    <property type="protein sequence ID" value="GAA4902418.1"/>
    <property type="molecule type" value="Genomic_DNA"/>
</dbReference>
<evidence type="ECO:0000313" key="3">
    <source>
        <dbReference type="Proteomes" id="UP001499988"/>
    </source>
</evidence>
<protein>
    <submittedName>
        <fullName evidence="2">Pilus assembly protein</fullName>
    </submittedName>
</protein>